<dbReference type="PROSITE" id="PS51384">
    <property type="entry name" value="FAD_FR"/>
    <property type="match status" value="1"/>
</dbReference>
<dbReference type="GO" id="GO:0006221">
    <property type="term" value="P:pyrimidine nucleotide biosynthetic process"/>
    <property type="evidence" value="ECO:0007669"/>
    <property type="project" value="InterPro"/>
</dbReference>
<dbReference type="PIRSF" id="PIRSF006816">
    <property type="entry name" value="Cyc3_hyd_g"/>
    <property type="match status" value="1"/>
</dbReference>
<reference evidence="2" key="1">
    <citation type="journal article" date="2014" name="Front. Microbiol.">
        <title>High frequency of phylogenetically diverse reductive dehalogenase-homologous genes in deep subseafloor sedimentary metagenomes.</title>
        <authorList>
            <person name="Kawai M."/>
            <person name="Futagami T."/>
            <person name="Toyoda A."/>
            <person name="Takaki Y."/>
            <person name="Nishi S."/>
            <person name="Hori S."/>
            <person name="Arai W."/>
            <person name="Tsubouchi T."/>
            <person name="Morono Y."/>
            <person name="Uchiyama I."/>
            <person name="Ito T."/>
            <person name="Fujiyama A."/>
            <person name="Inagaki F."/>
            <person name="Takami H."/>
        </authorList>
    </citation>
    <scope>NUCLEOTIDE SEQUENCE</scope>
    <source>
        <strain evidence="2">Expedition CK06-06</strain>
    </source>
</reference>
<dbReference type="InterPro" id="IPR017938">
    <property type="entry name" value="Riboflavin_synthase-like_b-brl"/>
</dbReference>
<dbReference type="Pfam" id="PF00175">
    <property type="entry name" value="NAD_binding_1"/>
    <property type="match status" value="1"/>
</dbReference>
<dbReference type="InterPro" id="IPR012165">
    <property type="entry name" value="Cyt_c3_hydrogenase_gsu"/>
</dbReference>
<dbReference type="InterPro" id="IPR019480">
    <property type="entry name" value="Dihydroorotate_DH_Fe-S-bd"/>
</dbReference>
<dbReference type="GO" id="GO:0050660">
    <property type="term" value="F:flavin adenine dinucleotide binding"/>
    <property type="evidence" value="ECO:0007669"/>
    <property type="project" value="InterPro"/>
</dbReference>
<dbReference type="InterPro" id="IPR017927">
    <property type="entry name" value="FAD-bd_FR_type"/>
</dbReference>
<feature type="domain" description="FAD-binding FR-type" evidence="1">
    <location>
        <begin position="12"/>
        <end position="109"/>
    </location>
</feature>
<dbReference type="Pfam" id="PF00970">
    <property type="entry name" value="FAD_binding_6"/>
    <property type="match status" value="1"/>
</dbReference>
<dbReference type="Gene3D" id="2.40.30.10">
    <property type="entry name" value="Translation factors"/>
    <property type="match status" value="1"/>
</dbReference>
<dbReference type="Gene3D" id="3.40.50.80">
    <property type="entry name" value="Nucleotide-binding domain of ferredoxin-NADP reductase (FNR) module"/>
    <property type="match status" value="1"/>
</dbReference>
<dbReference type="CDD" id="cd06221">
    <property type="entry name" value="sulfite_reductase_like"/>
    <property type="match status" value="1"/>
</dbReference>
<sequence>MISQAVPPTSIYLPYLAELIRVEPIAEREKVFEFRLKDGKELGHKPGQFVELSIFGIGEAPISISSSPTKKRSFELAVRAVGNVTNALHNLDIGATVGIRGPFGNGFPVDNLKGKDIVIVAGGIGLFPLRSLINYILDKRSEFGRLIILSGSRTPQERMFVNELEKWHKREDVELLETVDKGDEKWIGNVGVVTTLFPKVDVDPQKTFAITVGPPVMYKFVVAECQKKGIPDERIAMSLERRMKCGIGKCGHCQINGVYVCQEGPVFTYAEVKKLREAI</sequence>
<dbReference type="PANTHER" id="PTHR43513:SF1">
    <property type="entry name" value="ANAEROBIC SULFITE REDUCTASE SUBUNIT B"/>
    <property type="match status" value="1"/>
</dbReference>
<name>X1JIG5_9ZZZZ</name>
<dbReference type="SUPFAM" id="SSF52343">
    <property type="entry name" value="Ferredoxin reductase-like, C-terminal NADP-linked domain"/>
    <property type="match status" value="1"/>
</dbReference>
<dbReference type="InterPro" id="IPR050353">
    <property type="entry name" value="PyrK_electron_transfer"/>
</dbReference>
<evidence type="ECO:0000313" key="2">
    <source>
        <dbReference type="EMBL" id="GAH93857.1"/>
    </source>
</evidence>
<comment type="caution">
    <text evidence="2">The sequence shown here is derived from an EMBL/GenBank/DDBJ whole genome shotgun (WGS) entry which is preliminary data.</text>
</comment>
<dbReference type="PANTHER" id="PTHR43513">
    <property type="entry name" value="DIHYDROOROTATE DEHYDROGENASE B (NAD(+)), ELECTRON TRANSFER SUBUNIT"/>
    <property type="match status" value="1"/>
</dbReference>
<dbReference type="Pfam" id="PF10418">
    <property type="entry name" value="DHODB_Fe-S_bind"/>
    <property type="match status" value="1"/>
</dbReference>
<proteinExistence type="predicted"/>
<organism evidence="2">
    <name type="scientific">marine sediment metagenome</name>
    <dbReference type="NCBI Taxonomy" id="412755"/>
    <lineage>
        <taxon>unclassified sequences</taxon>
        <taxon>metagenomes</taxon>
        <taxon>ecological metagenomes</taxon>
    </lineage>
</organism>
<dbReference type="EMBL" id="BARV01000129">
    <property type="protein sequence ID" value="GAH93857.1"/>
    <property type="molecule type" value="Genomic_DNA"/>
</dbReference>
<evidence type="ECO:0000259" key="1">
    <source>
        <dbReference type="PROSITE" id="PS51384"/>
    </source>
</evidence>
<accession>X1JIG5</accession>
<dbReference type="AlphaFoldDB" id="X1JIG5"/>
<dbReference type="InterPro" id="IPR001433">
    <property type="entry name" value="OxRdtase_FAD/NAD-bd"/>
</dbReference>
<dbReference type="InterPro" id="IPR039261">
    <property type="entry name" value="FNR_nucleotide-bd"/>
</dbReference>
<dbReference type="SUPFAM" id="SSF63380">
    <property type="entry name" value="Riboflavin synthase domain-like"/>
    <property type="match status" value="1"/>
</dbReference>
<dbReference type="GO" id="GO:0051537">
    <property type="term" value="F:2 iron, 2 sulfur cluster binding"/>
    <property type="evidence" value="ECO:0007669"/>
    <property type="project" value="InterPro"/>
</dbReference>
<dbReference type="GO" id="GO:0016491">
    <property type="term" value="F:oxidoreductase activity"/>
    <property type="evidence" value="ECO:0007669"/>
    <property type="project" value="InterPro"/>
</dbReference>
<gene>
    <name evidence="2" type="ORF">S06H3_00663</name>
</gene>
<protein>
    <recommendedName>
        <fullName evidence="1">FAD-binding FR-type domain-containing protein</fullName>
    </recommendedName>
</protein>
<dbReference type="PRINTS" id="PR00410">
    <property type="entry name" value="PHEHYDRXLASE"/>
</dbReference>
<dbReference type="InterPro" id="IPR008333">
    <property type="entry name" value="Cbr1-like_FAD-bd_dom"/>
</dbReference>